<dbReference type="PANTHER" id="PTHR36808:SF1">
    <property type="entry name" value="TRANSCRIPTIONAL REGULATOR ATRX-LIKE PROTEIN"/>
    <property type="match status" value="1"/>
</dbReference>
<dbReference type="EMBL" id="JAJJMA010094215">
    <property type="protein sequence ID" value="MCL7029787.1"/>
    <property type="molecule type" value="Genomic_DNA"/>
</dbReference>
<feature type="compositionally biased region" description="Basic residues" evidence="1">
    <location>
        <begin position="29"/>
        <end position="42"/>
    </location>
</feature>
<feature type="region of interest" description="Disordered" evidence="1">
    <location>
        <begin position="440"/>
        <end position="468"/>
    </location>
</feature>
<accession>A0AA41S3Z4</accession>
<dbReference type="AlphaFoldDB" id="A0AA41S3Z4"/>
<proteinExistence type="predicted"/>
<evidence type="ECO:0000256" key="1">
    <source>
        <dbReference type="SAM" id="MobiDB-lite"/>
    </source>
</evidence>
<feature type="compositionally biased region" description="Basic and acidic residues" evidence="1">
    <location>
        <begin position="225"/>
        <end position="239"/>
    </location>
</feature>
<feature type="compositionally biased region" description="Basic and acidic residues" evidence="1">
    <location>
        <begin position="43"/>
        <end position="60"/>
    </location>
</feature>
<gene>
    <name evidence="2" type="ORF">MKW94_023971</name>
</gene>
<feature type="compositionally biased region" description="Polar residues" evidence="1">
    <location>
        <begin position="458"/>
        <end position="468"/>
    </location>
</feature>
<feature type="region of interest" description="Disordered" evidence="1">
    <location>
        <begin position="1"/>
        <end position="304"/>
    </location>
</feature>
<protein>
    <submittedName>
        <fullName evidence="2">Uncharacterized protein</fullName>
    </submittedName>
</protein>
<evidence type="ECO:0000313" key="3">
    <source>
        <dbReference type="Proteomes" id="UP001177140"/>
    </source>
</evidence>
<name>A0AA41S3Z4_PAPNU</name>
<keyword evidence="3" id="KW-1185">Reference proteome</keyword>
<reference evidence="2" key="1">
    <citation type="submission" date="2022-03" db="EMBL/GenBank/DDBJ databases">
        <title>A functionally conserved STORR gene fusion in Papaver species that diverged 16.8 million years ago.</title>
        <authorList>
            <person name="Catania T."/>
        </authorList>
    </citation>
    <scope>NUCLEOTIDE SEQUENCE</scope>
    <source>
        <strain evidence="2">S-191538</strain>
    </source>
</reference>
<feature type="compositionally biased region" description="Low complexity" evidence="1">
    <location>
        <begin position="163"/>
        <end position="181"/>
    </location>
</feature>
<evidence type="ECO:0000313" key="2">
    <source>
        <dbReference type="EMBL" id="MCL7029787.1"/>
    </source>
</evidence>
<feature type="compositionally biased region" description="Basic residues" evidence="1">
    <location>
        <begin position="123"/>
        <end position="158"/>
    </location>
</feature>
<comment type="caution">
    <text evidence="2">The sequence shown here is derived from an EMBL/GenBank/DDBJ whole genome shotgun (WGS) entry which is preliminary data.</text>
</comment>
<dbReference type="Proteomes" id="UP001177140">
    <property type="component" value="Unassembled WGS sequence"/>
</dbReference>
<sequence length="669" mass="75324">MATGNSSSKRKSSSSHKKKSSKSSFEVKKRSRKHKRSKSQKLYHRDASLSHSDDGLRSKDSVSIFSSDSEEDYRRSRSRTRKEEKGGNRKRVRRNSQSDEDSRESLSPKKKHKSKRSEDRKHSPQRRSRNYKSSKKHRSAERKKSSHKKHASGRSRRGKNVDSLRSYSRSLSSPRGSNSSGGEREIMNSRGRSKVKETKSKRSSGKMSHGREHSRSRSRSCSSFDGHRQENRYHSEDKYTNGNYRGRIRSVAIANETNEDDGRNYLEEENTAEIIQAYDDCPSSRSNDSFDGDKKKNASGHSYVDFKKRNKDPKFFGTAVEIDISEGDELETNLRQKVTEEFEASTIDISEGNDLESVLRKKALEKFEASVLKKSPEADELEAILRQKALENLKKFRGGLQADRKVVGDLIDESKNVAKYPSNKDTFSTNLHREAVEVAESKETASQVTKSATKHSVENSVGAQTNKSDSVANRPCIEKVDVITRNYLHKEAGKVAGSKETVSRVAKTSVESKYATSKDDCRIPYKNHIKHESRDQPCTSHVVPGAGNSLLSQMVAGKATQKNNASVELTINKSKLNTSRTRIVSPSDHPIDNQTPITQNSPTTKVVQPEYIENKNVDESQQSGEVIKGSSQFEQKTMSVMRGGELVKVGYKVYIPNKPPALARRKLNR</sequence>
<dbReference type="PANTHER" id="PTHR36808">
    <property type="entry name" value="TRANSCRIPTIONAL REGULATOR ATRX-LIKE PROTEIN"/>
    <property type="match status" value="1"/>
</dbReference>
<feature type="compositionally biased region" description="Polar residues" evidence="1">
    <location>
        <begin position="592"/>
        <end position="601"/>
    </location>
</feature>
<feature type="region of interest" description="Disordered" evidence="1">
    <location>
        <begin position="581"/>
        <end position="601"/>
    </location>
</feature>
<feature type="compositionally biased region" description="Basic residues" evidence="1">
    <location>
        <begin position="8"/>
        <end position="21"/>
    </location>
</feature>
<organism evidence="2 3">
    <name type="scientific">Papaver nudicaule</name>
    <name type="common">Iceland poppy</name>
    <dbReference type="NCBI Taxonomy" id="74823"/>
    <lineage>
        <taxon>Eukaryota</taxon>
        <taxon>Viridiplantae</taxon>
        <taxon>Streptophyta</taxon>
        <taxon>Embryophyta</taxon>
        <taxon>Tracheophyta</taxon>
        <taxon>Spermatophyta</taxon>
        <taxon>Magnoliopsida</taxon>
        <taxon>Ranunculales</taxon>
        <taxon>Papaveraceae</taxon>
        <taxon>Papaveroideae</taxon>
        <taxon>Papaver</taxon>
    </lineage>
</organism>